<protein>
    <submittedName>
        <fullName evidence="1">Uncharacterized protein</fullName>
    </submittedName>
</protein>
<comment type="caution">
    <text evidence="1">The sequence shown here is derived from an EMBL/GenBank/DDBJ whole genome shotgun (WGS) entry which is preliminary data.</text>
</comment>
<dbReference type="Proteomes" id="UP001230268">
    <property type="component" value="Unassembled WGS sequence"/>
</dbReference>
<dbReference type="EMBL" id="JAVEPI010000001">
    <property type="protein sequence ID" value="KAK1445036.1"/>
    <property type="molecule type" value="Genomic_DNA"/>
</dbReference>
<accession>A0AAD8PGP6</accession>
<gene>
    <name evidence="1" type="ORF">BgAZ_109420</name>
</gene>
<sequence>MEFDQQSYTAFKENVEALIRLASEKPDKYRLESLRQKAILVENISSRLFQSEEHVAGIFTKCVSYMCEICNRKQGLNISKDDIHIMRNRFGIPCGRLMVLTESCIKPNFDFSRTIDSSNGDHETKGTDSRAVNNDTTSVKGNFITKGVQQMILNNLPTESRAYICDEHDVKCFVEQCERYLTLSDDLRKLADPRNIHRIVTITGTNKTYGRLELAEVIEKHASVIVNPTDIVFRFKSNGEQDSTAWVLCKTAHDVNRILAKLQEVAVPKRYQYGSLMGACFLYSARSSLFLSDPQLDFITRKTKYQVFTLGWQPDVDEEELTHLTNTLKFYPKSVKLIKLPSVDGSKHEVGAFFECDRMRNTKKLMVRLNMLKRRWKIPEHSIFYAYPKTADVRWMSDNGVYEEDDPANDSDIDEPVHY</sequence>
<organism evidence="1 2">
    <name type="scientific">Babesia gibsoni</name>
    <dbReference type="NCBI Taxonomy" id="33632"/>
    <lineage>
        <taxon>Eukaryota</taxon>
        <taxon>Sar</taxon>
        <taxon>Alveolata</taxon>
        <taxon>Apicomplexa</taxon>
        <taxon>Aconoidasida</taxon>
        <taxon>Piroplasmida</taxon>
        <taxon>Babesiidae</taxon>
        <taxon>Babesia</taxon>
    </lineage>
</organism>
<evidence type="ECO:0000313" key="1">
    <source>
        <dbReference type="EMBL" id="KAK1445036.1"/>
    </source>
</evidence>
<keyword evidence="2" id="KW-1185">Reference proteome</keyword>
<name>A0AAD8PGP6_BABGI</name>
<evidence type="ECO:0000313" key="2">
    <source>
        <dbReference type="Proteomes" id="UP001230268"/>
    </source>
</evidence>
<reference evidence="1" key="1">
    <citation type="submission" date="2023-08" db="EMBL/GenBank/DDBJ databases">
        <title>Draft sequence of the Babesia gibsoni genome.</title>
        <authorList>
            <person name="Yamagishi J.Y."/>
            <person name="Xuan X.X."/>
        </authorList>
    </citation>
    <scope>NUCLEOTIDE SEQUENCE</scope>
    <source>
        <strain evidence="1">Azabu</strain>
    </source>
</reference>
<proteinExistence type="predicted"/>
<dbReference type="AlphaFoldDB" id="A0AAD8PGP6"/>